<dbReference type="Gene3D" id="3.80.10.10">
    <property type="entry name" value="Ribonuclease Inhibitor"/>
    <property type="match status" value="1"/>
</dbReference>
<dbReference type="SMART" id="SM00579">
    <property type="entry name" value="FBD"/>
    <property type="match status" value="1"/>
</dbReference>
<comment type="caution">
    <text evidence="2">The sequence shown here is derived from an EMBL/GenBank/DDBJ whole genome shotgun (WGS) entry which is preliminary data.</text>
</comment>
<evidence type="ECO:0000313" key="3">
    <source>
        <dbReference type="Proteomes" id="UP001558713"/>
    </source>
</evidence>
<dbReference type="PANTHER" id="PTHR31900:SF34">
    <property type="entry name" value="EMB|CAB62440.1-RELATED"/>
    <property type="match status" value="1"/>
</dbReference>
<dbReference type="InterPro" id="IPR032675">
    <property type="entry name" value="LRR_dom_sf"/>
</dbReference>
<name>A0ABD0ZWY1_CARAN</name>
<sequence>MDRISQLPDDLLIKILSLVPTKDVVAMSTLSKRWKSLWTLVPRLIFGYYSDEGERENEDKDDAETTDENNCRNLSHLVYGTLLLHKAPVLELFHLNTASECSASEIDLWVRIAVERLVRHLKIAFRYAYRLIRLPSSLFRCETLETLELRKVILLEVPSQFSFPSLKTLRLLFVKYADEESFVRLISNSPVLEDLVVETCHDDNVATFAINVPSLESFSIRHTLQELETETDVFVVHYHSLKQFTIVDYFGELNLIGNGSPKLVEANLLSVSCHAKVLKSFNRVKRLSLCLNEEFPYPTGIILIQLVCVELCVCESNWTNILVSVLQHSPNLQALKLARNHLMCEDRKVCWIQPSCVPQCLLYHLKTFEWREYEGTEVEKDVAVYILKNARRLVTATIYPDSDKLVNLVRKHQMFEELEIATRSLRACELTMWISLYQRFQSC</sequence>
<dbReference type="EMBL" id="JBANAX010000732">
    <property type="protein sequence ID" value="KAL1195174.1"/>
    <property type="molecule type" value="Genomic_DNA"/>
</dbReference>
<dbReference type="Pfam" id="PF08387">
    <property type="entry name" value="FBD"/>
    <property type="match status" value="1"/>
</dbReference>
<dbReference type="Proteomes" id="UP001558713">
    <property type="component" value="Unassembled WGS sequence"/>
</dbReference>
<dbReference type="Pfam" id="PF24758">
    <property type="entry name" value="LRR_At5g56370"/>
    <property type="match status" value="1"/>
</dbReference>
<dbReference type="InterPro" id="IPR001810">
    <property type="entry name" value="F-box_dom"/>
</dbReference>
<dbReference type="PANTHER" id="PTHR31900">
    <property type="entry name" value="F-BOX/RNI SUPERFAMILY PROTEIN-RELATED"/>
    <property type="match status" value="1"/>
</dbReference>
<dbReference type="Gene3D" id="1.20.1280.50">
    <property type="match status" value="1"/>
</dbReference>
<dbReference type="Pfam" id="PF00646">
    <property type="entry name" value="F-box"/>
    <property type="match status" value="1"/>
</dbReference>
<evidence type="ECO:0000313" key="2">
    <source>
        <dbReference type="EMBL" id="KAL1195174.1"/>
    </source>
</evidence>
<evidence type="ECO:0000259" key="1">
    <source>
        <dbReference type="PROSITE" id="PS50181"/>
    </source>
</evidence>
<dbReference type="InterPro" id="IPR055411">
    <property type="entry name" value="LRR_FXL15/At3g58940/PEG3-like"/>
</dbReference>
<proteinExistence type="predicted"/>
<feature type="domain" description="F-box" evidence="1">
    <location>
        <begin position="1"/>
        <end position="37"/>
    </location>
</feature>
<dbReference type="AlphaFoldDB" id="A0ABD0ZWY1"/>
<gene>
    <name evidence="2" type="ORF">V5N11_029088</name>
</gene>
<accession>A0ABD0ZWY1</accession>
<keyword evidence="3" id="KW-1185">Reference proteome</keyword>
<dbReference type="CDD" id="cd22160">
    <property type="entry name" value="F-box_AtFBL13-like"/>
    <property type="match status" value="1"/>
</dbReference>
<protein>
    <submittedName>
        <fullName evidence="2">F-box/FBD/LRR-repeat protein</fullName>
    </submittedName>
</protein>
<reference evidence="2 3" key="1">
    <citation type="submission" date="2024-04" db="EMBL/GenBank/DDBJ databases">
        <title>Genome assembly C_amara_ONT_v2.</title>
        <authorList>
            <person name="Yant L."/>
            <person name="Moore C."/>
            <person name="Slenker M."/>
        </authorList>
    </citation>
    <scope>NUCLEOTIDE SEQUENCE [LARGE SCALE GENOMIC DNA]</scope>
    <source>
        <tissue evidence="2">Leaf</tissue>
    </source>
</reference>
<dbReference type="InterPro" id="IPR036047">
    <property type="entry name" value="F-box-like_dom_sf"/>
</dbReference>
<organism evidence="2 3">
    <name type="scientific">Cardamine amara subsp. amara</name>
    <dbReference type="NCBI Taxonomy" id="228776"/>
    <lineage>
        <taxon>Eukaryota</taxon>
        <taxon>Viridiplantae</taxon>
        <taxon>Streptophyta</taxon>
        <taxon>Embryophyta</taxon>
        <taxon>Tracheophyta</taxon>
        <taxon>Spermatophyta</taxon>
        <taxon>Magnoliopsida</taxon>
        <taxon>eudicotyledons</taxon>
        <taxon>Gunneridae</taxon>
        <taxon>Pentapetalae</taxon>
        <taxon>rosids</taxon>
        <taxon>malvids</taxon>
        <taxon>Brassicales</taxon>
        <taxon>Brassicaceae</taxon>
        <taxon>Cardamineae</taxon>
        <taxon>Cardamine</taxon>
    </lineage>
</organism>
<dbReference type="InterPro" id="IPR050232">
    <property type="entry name" value="FBL13/AtMIF1-like"/>
</dbReference>
<dbReference type="SUPFAM" id="SSF52047">
    <property type="entry name" value="RNI-like"/>
    <property type="match status" value="1"/>
</dbReference>
<dbReference type="InterPro" id="IPR053781">
    <property type="entry name" value="F-box_AtFBL13-like"/>
</dbReference>
<dbReference type="InterPro" id="IPR006566">
    <property type="entry name" value="FBD"/>
</dbReference>
<dbReference type="PROSITE" id="PS50181">
    <property type="entry name" value="FBOX"/>
    <property type="match status" value="1"/>
</dbReference>
<dbReference type="SUPFAM" id="SSF81383">
    <property type="entry name" value="F-box domain"/>
    <property type="match status" value="1"/>
</dbReference>
<dbReference type="SMART" id="SM00256">
    <property type="entry name" value="FBOX"/>
    <property type="match status" value="1"/>
</dbReference>